<evidence type="ECO:0000313" key="2">
    <source>
        <dbReference type="EMBL" id="RVW44629.1"/>
    </source>
</evidence>
<evidence type="ECO:0000313" key="3">
    <source>
        <dbReference type="Proteomes" id="UP000288805"/>
    </source>
</evidence>
<dbReference type="InterPro" id="IPR054722">
    <property type="entry name" value="PolX-like_BBD"/>
</dbReference>
<dbReference type="AlphaFoldDB" id="A0A438EAE5"/>
<dbReference type="PANTHER" id="PTHR37610:SF47">
    <property type="entry name" value="RETROTRANSPOSON COPIA-LIKE N-TERMINAL DOMAIN-CONTAINING PROTEIN"/>
    <property type="match status" value="1"/>
</dbReference>
<accession>A0A438EAE5</accession>
<proteinExistence type="predicted"/>
<sequence>MHIRGQGKIGYLTEDKKASRKEDSTYAVWNTKKSMVMKWLVNSMDEDISSNYLCYPTTKELWNNINQMYSDLGNQLWQDLDLYNDYEWKSPEDCNHHKKTMEDNQIYKFLARLNVEFDEVRGKIIGRSPLPFISEVFSEVPREESCRLVMLGKKTVDEPFENSALATVDATANKASKYQRKMDEKPRVWSDHCINSNALSCSNSAPWIIDSGASDHMTSFSNLFSSYSPCSGSEKIRIADGSFSTIAGKGVIKFSENITLKYVLHIPKLACNLLSVSKLSKDANCRVTFFESHCDFQDQSSGG</sequence>
<dbReference type="Pfam" id="PF22936">
    <property type="entry name" value="Pol_BBD"/>
    <property type="match status" value="1"/>
</dbReference>
<name>A0A438EAE5_VITVI</name>
<protein>
    <recommendedName>
        <fullName evidence="1">Retrovirus-related Pol polyprotein from transposon TNT 1-94-like beta-barrel domain-containing protein</fullName>
    </recommendedName>
</protein>
<dbReference type="PANTHER" id="PTHR37610">
    <property type="entry name" value="CCHC-TYPE DOMAIN-CONTAINING PROTEIN"/>
    <property type="match status" value="1"/>
</dbReference>
<comment type="caution">
    <text evidence="2">The sequence shown here is derived from an EMBL/GenBank/DDBJ whole genome shotgun (WGS) entry which is preliminary data.</text>
</comment>
<evidence type="ECO:0000259" key="1">
    <source>
        <dbReference type="Pfam" id="PF22936"/>
    </source>
</evidence>
<dbReference type="EMBL" id="QGNW01001346">
    <property type="protein sequence ID" value="RVW44629.1"/>
    <property type="molecule type" value="Genomic_DNA"/>
</dbReference>
<dbReference type="Proteomes" id="UP000288805">
    <property type="component" value="Unassembled WGS sequence"/>
</dbReference>
<feature type="domain" description="Retrovirus-related Pol polyprotein from transposon TNT 1-94-like beta-barrel" evidence="1">
    <location>
        <begin position="207"/>
        <end position="281"/>
    </location>
</feature>
<reference evidence="2 3" key="1">
    <citation type="journal article" date="2018" name="PLoS Genet.">
        <title>Population sequencing reveals clonal diversity and ancestral inbreeding in the grapevine cultivar Chardonnay.</title>
        <authorList>
            <person name="Roach M.J."/>
            <person name="Johnson D.L."/>
            <person name="Bohlmann J."/>
            <person name="van Vuuren H.J."/>
            <person name="Jones S.J."/>
            <person name="Pretorius I.S."/>
            <person name="Schmidt S.A."/>
            <person name="Borneman A.R."/>
        </authorList>
    </citation>
    <scope>NUCLEOTIDE SEQUENCE [LARGE SCALE GENOMIC DNA]</scope>
    <source>
        <strain evidence="3">cv. Chardonnay</strain>
        <tissue evidence="2">Leaf</tissue>
    </source>
</reference>
<organism evidence="2 3">
    <name type="scientific">Vitis vinifera</name>
    <name type="common">Grape</name>
    <dbReference type="NCBI Taxonomy" id="29760"/>
    <lineage>
        <taxon>Eukaryota</taxon>
        <taxon>Viridiplantae</taxon>
        <taxon>Streptophyta</taxon>
        <taxon>Embryophyta</taxon>
        <taxon>Tracheophyta</taxon>
        <taxon>Spermatophyta</taxon>
        <taxon>Magnoliopsida</taxon>
        <taxon>eudicotyledons</taxon>
        <taxon>Gunneridae</taxon>
        <taxon>Pentapetalae</taxon>
        <taxon>rosids</taxon>
        <taxon>Vitales</taxon>
        <taxon>Vitaceae</taxon>
        <taxon>Viteae</taxon>
        <taxon>Vitis</taxon>
    </lineage>
</organism>
<gene>
    <name evidence="2" type="ORF">CK203_086878</name>
</gene>